<reference evidence="2 3" key="1">
    <citation type="submission" date="2015-07" db="EMBL/GenBank/DDBJ databases">
        <title>High-quality genome of monoxenous trypanosomatid Leptomonas pyrrhocoris.</title>
        <authorList>
            <person name="Flegontov P."/>
            <person name="Butenko A."/>
            <person name="Firsov S."/>
            <person name="Vlcek C."/>
            <person name="Logacheva M.D."/>
            <person name="Field M."/>
            <person name="Filatov D."/>
            <person name="Flegontova O."/>
            <person name="Gerasimov E."/>
            <person name="Jackson A.P."/>
            <person name="Kelly S."/>
            <person name="Opperdoes F."/>
            <person name="O'Reilly A."/>
            <person name="Votypka J."/>
            <person name="Yurchenko V."/>
            <person name="Lukes J."/>
        </authorList>
    </citation>
    <scope>NUCLEOTIDE SEQUENCE [LARGE SCALE GENOMIC DNA]</scope>
    <source>
        <strain evidence="2">H10</strain>
    </source>
</reference>
<evidence type="ECO:0000313" key="2">
    <source>
        <dbReference type="EMBL" id="KPA82677.1"/>
    </source>
</evidence>
<feature type="region of interest" description="Disordered" evidence="1">
    <location>
        <begin position="591"/>
        <end position="623"/>
    </location>
</feature>
<feature type="region of interest" description="Disordered" evidence="1">
    <location>
        <begin position="851"/>
        <end position="878"/>
    </location>
</feature>
<feature type="region of interest" description="Disordered" evidence="1">
    <location>
        <begin position="994"/>
        <end position="1037"/>
    </location>
</feature>
<feature type="compositionally biased region" description="Acidic residues" evidence="1">
    <location>
        <begin position="1106"/>
        <end position="1119"/>
    </location>
</feature>
<dbReference type="OrthoDB" id="267603at2759"/>
<accession>A0A0M9G5G0</accession>
<feature type="region of interest" description="Disordered" evidence="1">
    <location>
        <begin position="1525"/>
        <end position="1599"/>
    </location>
</feature>
<feature type="compositionally biased region" description="Basic and acidic residues" evidence="1">
    <location>
        <begin position="127"/>
        <end position="138"/>
    </location>
</feature>
<evidence type="ECO:0000256" key="1">
    <source>
        <dbReference type="SAM" id="MobiDB-lite"/>
    </source>
</evidence>
<feature type="region of interest" description="Disordered" evidence="1">
    <location>
        <begin position="1438"/>
        <end position="1469"/>
    </location>
</feature>
<sequence>MSRTADVEALLLGLLDCEGNRSSLSQSTQQRDIPLLNDVCVSLDRNPAVTPHCSQRSTAGCLENSGATADLSAGIVPPTREPSESSFNSSASNDDSLVEAATPSKRQRPRGPSVGGRVSAENSSSRTSHEAGKTEAPGRRPGGPGRLSSPSSSSISSSPQRVLSLGHPVVEFLASVQMQGYASHIIEDIGLRTMPALLGYARSETDVAGLLGPYATLQQQSELWKGLRRWEKEELRRVKAAADERRRRQLAEARAQRKAHKQTKKAEPPKATSRAKAQRVNGGGPEPFTPSTVLGNSHFFSLPNVCERTPEEVGVWSSPDFSMWQPHAAFSEADNRMREQDHLSNASASTQRQPPSGPLCGDSASSCASLTTSATQRMRDLSYRCTHSYQVRRRRLRGCCRCCGSGACSGQQDRQSSGDRRETVTPAEPYDVDAEEDGERQCESSGEDARHKTVERHDSLPTASSSLKTNNEDDGQSEVPPETRSPSRQSSESHLSSLLCSLREWYSDVRGERRLHGGIEESGVRLPDSEQGKLTTTVRETDNALNSARTHQATASTRTLADAADAACSVHNELAASRYVSLGALSAHAELEQVPTPPPSRLPLPLDTSTEGHGKHSSTVEVETTKELPASVTVGYDDAVHGADSVGYSAVRDSRPTSSPRDETAGARERLERSLREAIQTYNSEIAAALRGVVVNQTGDSSEEEEEKKDGPLTSVCAVLYPLSGQMQLTLPPFIFAESGEGESNPVPLVYWAQAPLSEHRIAAPHRLPRSPQPTTDDADDACIASRQPETDGTTRTETQLSPAAASTDPPSWFPFTLSAPPGSATSPFPPPSSGRTTTADVVLSAVSGEDVSARATARPPAAPSDAFGSQNENKTTRNDAESIDLAENELICATTTYGPQQPTQLQPKEKTPVSRCESVAVLTAGMQGARHRLIGFEELHLHQAPPNSSQDYSRLSAHSSDTDELRRCENSDIRHDERRCVEGPCNGERVWVEEEEEVEAGDVSRPSGPRGIRGPQDTRDEETNKAVSGKQHQDGEDWWDSYGIDALNYTQNCLDDVPIATQNNEKRNGVDACRREASPAAKPAVCSPRSHVASPPPMEVVELTSSDEEEAGVEEVDAAPEASRQRSRSPATTCAGGDVDRRPSASDTTRIVPHDANNRNHGAFTPSLALRHSVDPRLQPSAWRRMSNEDLQGLCQEFGIAVQPMTPTPAVESAPSPLLPRHPSRSPSKPPSMRSSTPEWVTSSGLTGFTPAAAAAAPANEGGACVSPRTRRELFNQDTSGCTASPPPTQHETPSPRSHRSRGEDLVKQAAENSEHAGCPNGHGENARCLDGRTVRMQREAMLEALQLLAVRLRFRHDVAPFFLHRVERFSGLPYKRVRAADLMDEGSVLTRDDLQHARQRYKAQEQAEVERCVLSALVGEAAESTEQYAQQHLASAPLGHEEEDQDASTSHHNITSPGSPLPPTSAAACGLSHFEQILLREPVSVEATTAVVQRSFPHVAHTRVQQLLTLNEVIAEVVVVTAPRRSPSPPPPPPPRTSIPTAKESSGLGESTATTSVGTPAQPAMLSPPRGFADSPEVPTLSQEAQRRAKTRRYFAQHGYMTRRGAWSRGGRRGRGGHG</sequence>
<feature type="compositionally biased region" description="Low complexity" evidence="1">
    <location>
        <begin position="84"/>
        <end position="95"/>
    </location>
</feature>
<evidence type="ECO:0000313" key="3">
    <source>
        <dbReference type="Proteomes" id="UP000037923"/>
    </source>
</evidence>
<feature type="region of interest" description="Disordered" evidence="1">
    <location>
        <begin position="647"/>
        <end position="670"/>
    </location>
</feature>
<feature type="compositionally biased region" description="Basic and acidic residues" evidence="1">
    <location>
        <begin position="652"/>
        <end position="670"/>
    </location>
</feature>
<dbReference type="OMA" id="CYDQILL"/>
<feature type="region of interest" description="Disordered" evidence="1">
    <location>
        <begin position="335"/>
        <end position="365"/>
    </location>
</feature>
<dbReference type="RefSeq" id="XP_015661116.1">
    <property type="nucleotide sequence ID" value="XM_015799514.1"/>
</dbReference>
<organism evidence="2 3">
    <name type="scientific">Leptomonas pyrrhocoris</name>
    <name type="common">Firebug parasite</name>
    <dbReference type="NCBI Taxonomy" id="157538"/>
    <lineage>
        <taxon>Eukaryota</taxon>
        <taxon>Discoba</taxon>
        <taxon>Euglenozoa</taxon>
        <taxon>Kinetoplastea</taxon>
        <taxon>Metakinetoplastina</taxon>
        <taxon>Trypanosomatida</taxon>
        <taxon>Trypanosomatidae</taxon>
        <taxon>Leishmaniinae</taxon>
        <taxon>Leptomonas</taxon>
    </lineage>
</organism>
<feature type="compositionally biased region" description="Basic and acidic residues" evidence="1">
    <location>
        <begin position="243"/>
        <end position="255"/>
    </location>
</feature>
<feature type="region of interest" description="Disordered" evidence="1">
    <location>
        <begin position="1207"/>
        <end position="1247"/>
    </location>
</feature>
<dbReference type="Proteomes" id="UP000037923">
    <property type="component" value="Unassembled WGS sequence"/>
</dbReference>
<dbReference type="RefSeq" id="XP_015661115.1">
    <property type="nucleotide sequence ID" value="XM_015799513.1"/>
</dbReference>
<feature type="compositionally biased region" description="Pro residues" evidence="1">
    <location>
        <begin position="1528"/>
        <end position="1539"/>
    </location>
</feature>
<gene>
    <name evidence="2" type="ORF">ABB37_02503</name>
</gene>
<feature type="compositionally biased region" description="Low complexity" evidence="1">
    <location>
        <begin position="146"/>
        <end position="160"/>
    </location>
</feature>
<feature type="compositionally biased region" description="Polar residues" evidence="1">
    <location>
        <begin position="1550"/>
        <end position="1561"/>
    </location>
</feature>
<feature type="region of interest" description="Disordered" evidence="1">
    <location>
        <begin position="72"/>
        <end position="160"/>
    </location>
</feature>
<feature type="compositionally biased region" description="Polar residues" evidence="1">
    <location>
        <begin position="1449"/>
        <end position="1460"/>
    </location>
</feature>
<dbReference type="EMBL" id="LGTL01000004">
    <property type="protein sequence ID" value="KPA82676.1"/>
    <property type="molecule type" value="Genomic_DNA"/>
</dbReference>
<feature type="compositionally biased region" description="Polar residues" evidence="1">
    <location>
        <begin position="946"/>
        <end position="960"/>
    </location>
</feature>
<feature type="compositionally biased region" description="Low complexity" evidence="1">
    <location>
        <begin position="1214"/>
        <end position="1239"/>
    </location>
</feature>
<protein>
    <submittedName>
        <fullName evidence="2">Uncharacterized protein</fullName>
    </submittedName>
</protein>
<feature type="region of interest" description="Disordered" evidence="1">
    <location>
        <begin position="405"/>
        <end position="493"/>
    </location>
</feature>
<feature type="region of interest" description="Disordered" evidence="1">
    <location>
        <begin position="1106"/>
        <end position="1173"/>
    </location>
</feature>
<proteinExistence type="predicted"/>
<comment type="caution">
    <text evidence="2">The sequence shown here is derived from an EMBL/GenBank/DDBJ whole genome shotgun (WGS) entry which is preliminary data.</text>
</comment>
<dbReference type="VEuPathDB" id="TriTrypDB:LpyrH10_04_0530"/>
<feature type="compositionally biased region" description="Basic and acidic residues" evidence="1">
    <location>
        <begin position="439"/>
        <end position="459"/>
    </location>
</feature>
<feature type="region of interest" description="Disordered" evidence="1">
    <location>
        <begin position="786"/>
        <end position="838"/>
    </location>
</feature>
<feature type="region of interest" description="Disordered" evidence="1">
    <location>
        <begin position="243"/>
        <end position="290"/>
    </location>
</feature>
<dbReference type="GeneID" id="26902794"/>
<feature type="compositionally biased region" description="Polar residues" evidence="1">
    <location>
        <begin position="343"/>
        <end position="354"/>
    </location>
</feature>
<keyword evidence="3" id="KW-1185">Reference proteome</keyword>
<feature type="compositionally biased region" description="Low complexity" evidence="1">
    <location>
        <begin position="480"/>
        <end position="493"/>
    </location>
</feature>
<feature type="region of interest" description="Disordered" evidence="1">
    <location>
        <begin position="944"/>
        <end position="964"/>
    </location>
</feature>
<dbReference type="EMBL" id="LGTL01000004">
    <property type="protein sequence ID" value="KPA82677.1"/>
    <property type="molecule type" value="Genomic_DNA"/>
</dbReference>
<feature type="region of interest" description="Disordered" evidence="1">
    <location>
        <begin position="1278"/>
        <end position="1307"/>
    </location>
</feature>
<name>A0A0M9G5G0_LEPPY</name>